<evidence type="ECO:0000313" key="3">
    <source>
        <dbReference type="Proteomes" id="UP000031327"/>
    </source>
</evidence>
<reference evidence="2 3" key="1">
    <citation type="submission" date="2014-12" db="EMBL/GenBank/DDBJ databases">
        <title>Draft Genome Sequence of Pseudoalteromonas luteoviolacea HI1.</title>
        <authorList>
            <person name="Asahina A.Y."/>
            <person name="Hadfield M.G."/>
        </authorList>
    </citation>
    <scope>NUCLEOTIDE SEQUENCE [LARGE SCALE GENOMIC DNA]</scope>
    <source>
        <strain evidence="2 3">HI1</strain>
    </source>
</reference>
<dbReference type="RefSeq" id="WP_039611187.1">
    <property type="nucleotide sequence ID" value="NZ_JWIC01000008.1"/>
</dbReference>
<accession>A0A0C1MM38</accession>
<proteinExistence type="predicted"/>
<evidence type="ECO:0000313" key="2">
    <source>
        <dbReference type="EMBL" id="KID55533.1"/>
    </source>
</evidence>
<dbReference type="InterPro" id="IPR024534">
    <property type="entry name" value="JetD_C"/>
</dbReference>
<dbReference type="OrthoDB" id="5759008at2"/>
<sequence>MNLYPYLKAIESGRPINATRFITLLNNEHVNFDSLGVAEFVRPERYFIRISNYGLFDKLLAKYAPSRSRIHAAKQGNSHRHSTHSAYLTAKFGLKAQTHIAIECSPEKAPEEMSNFDHLTSVILIENSDCFTFSEDFLVAMELEDIGVESLIIFSSGNAITHKQTQRFLSQFEKVYYCPDYDLAGLEIFETLQKQLGDRIIFTMPSNLACYHGYCQKPDKQKQFIKALDKAHHWKFAELASLFSKGLGFIEQEIFLGEEYE</sequence>
<organism evidence="2 3">
    <name type="scientific">Pseudoalteromonas luteoviolacea</name>
    <dbReference type="NCBI Taxonomy" id="43657"/>
    <lineage>
        <taxon>Bacteria</taxon>
        <taxon>Pseudomonadati</taxon>
        <taxon>Pseudomonadota</taxon>
        <taxon>Gammaproteobacteria</taxon>
        <taxon>Alteromonadales</taxon>
        <taxon>Pseudoalteromonadaceae</taxon>
        <taxon>Pseudoalteromonas</taxon>
    </lineage>
</organism>
<comment type="caution">
    <text evidence="2">The sequence shown here is derived from an EMBL/GenBank/DDBJ whole genome shotgun (WGS) entry which is preliminary data.</text>
</comment>
<dbReference type="AlphaFoldDB" id="A0A0C1MM38"/>
<dbReference type="EMBL" id="JWIC01000008">
    <property type="protein sequence ID" value="KID55533.1"/>
    <property type="molecule type" value="Genomic_DNA"/>
</dbReference>
<name>A0A0C1MM38_9GAMM</name>
<evidence type="ECO:0000259" key="1">
    <source>
        <dbReference type="Pfam" id="PF09983"/>
    </source>
</evidence>
<gene>
    <name evidence="2" type="ORF">JF50_20205</name>
</gene>
<dbReference type="Pfam" id="PF09983">
    <property type="entry name" value="JetD_C"/>
    <property type="match status" value="1"/>
</dbReference>
<dbReference type="Proteomes" id="UP000031327">
    <property type="component" value="Unassembled WGS sequence"/>
</dbReference>
<protein>
    <recommendedName>
        <fullName evidence="1">Wadjet protein JetD C-terminal domain-containing protein</fullName>
    </recommendedName>
</protein>
<feature type="domain" description="Wadjet protein JetD C-terminal" evidence="1">
    <location>
        <begin position="107"/>
        <end position="254"/>
    </location>
</feature>